<comment type="caution">
    <text evidence="2">The sequence shown here is derived from an EMBL/GenBank/DDBJ whole genome shotgun (WGS) entry which is preliminary data.</text>
</comment>
<organism evidence="2 3">
    <name type="scientific">Pseudonocardia sulfidoxydans NBRC 16205</name>
    <dbReference type="NCBI Taxonomy" id="1223511"/>
    <lineage>
        <taxon>Bacteria</taxon>
        <taxon>Bacillati</taxon>
        <taxon>Actinomycetota</taxon>
        <taxon>Actinomycetes</taxon>
        <taxon>Pseudonocardiales</taxon>
        <taxon>Pseudonocardiaceae</taxon>
        <taxon>Pseudonocardia</taxon>
    </lineage>
</organism>
<keyword evidence="1" id="KW-1133">Transmembrane helix</keyword>
<dbReference type="EMBL" id="BJVJ01000013">
    <property type="protein sequence ID" value="GEL22902.1"/>
    <property type="molecule type" value="Genomic_DNA"/>
</dbReference>
<evidence type="ECO:0000313" key="3">
    <source>
        <dbReference type="Proteomes" id="UP000321685"/>
    </source>
</evidence>
<feature type="transmembrane region" description="Helical" evidence="1">
    <location>
        <begin position="57"/>
        <end position="78"/>
    </location>
</feature>
<proteinExistence type="predicted"/>
<keyword evidence="1" id="KW-0472">Membrane</keyword>
<dbReference type="Proteomes" id="UP000321685">
    <property type="component" value="Unassembled WGS sequence"/>
</dbReference>
<sequence length="128" mass="13965">MTLENWAAPMPEVPLVTIGDIAVTPSWVVTPAGQAPVGQAQWFVTDMSVTTQEIPTWAVVCAVLFFLVCFLGLLFLLAKETRTRGSVQVVVQAPGLMHSTQLPVWSLHQVHDVHARVNYARTVSASAR</sequence>
<gene>
    <name evidence="2" type="ORF">PSU4_18560</name>
</gene>
<dbReference type="AlphaFoldDB" id="A0A511DDM5"/>
<name>A0A511DDM5_9PSEU</name>
<evidence type="ECO:0000256" key="1">
    <source>
        <dbReference type="SAM" id="Phobius"/>
    </source>
</evidence>
<protein>
    <submittedName>
        <fullName evidence="2">Uncharacterized protein</fullName>
    </submittedName>
</protein>
<keyword evidence="1" id="KW-0812">Transmembrane</keyword>
<evidence type="ECO:0000313" key="2">
    <source>
        <dbReference type="EMBL" id="GEL22902.1"/>
    </source>
</evidence>
<reference evidence="2 3" key="1">
    <citation type="submission" date="2019-07" db="EMBL/GenBank/DDBJ databases">
        <title>Whole genome shotgun sequence of Pseudonocardia sulfidoxydans NBRC 16205.</title>
        <authorList>
            <person name="Hosoyama A."/>
            <person name="Uohara A."/>
            <person name="Ohji S."/>
            <person name="Ichikawa N."/>
        </authorList>
    </citation>
    <scope>NUCLEOTIDE SEQUENCE [LARGE SCALE GENOMIC DNA]</scope>
    <source>
        <strain evidence="2 3">NBRC 16205</strain>
    </source>
</reference>
<dbReference type="RefSeq" id="WP_147104987.1">
    <property type="nucleotide sequence ID" value="NZ_BJVJ01000013.1"/>
</dbReference>
<dbReference type="OrthoDB" id="5111891at2"/>
<keyword evidence="3" id="KW-1185">Reference proteome</keyword>
<accession>A0A511DDM5</accession>